<proteinExistence type="predicted"/>
<comment type="caution">
    <text evidence="1">The sequence shown here is derived from an EMBL/GenBank/DDBJ whole genome shotgun (WGS) entry which is preliminary data.</text>
</comment>
<reference evidence="1 2" key="1">
    <citation type="submission" date="2023-09" db="EMBL/GenBank/DDBJ databases">
        <authorList>
            <person name="Wang M."/>
        </authorList>
    </citation>
    <scope>NUCLEOTIDE SEQUENCE [LARGE SCALE GENOMIC DNA]</scope>
    <source>
        <strain evidence="1">GT-2023</strain>
        <tissue evidence="1">Liver</tissue>
    </source>
</reference>
<evidence type="ECO:0000313" key="2">
    <source>
        <dbReference type="Proteomes" id="UP001558613"/>
    </source>
</evidence>
<sequence>MHAGKRAQQAWRVKRMVNTASYAQDSTFASGSTFVQRRSGGGESSARRDIARDYTQALSQFVGFLSCPS</sequence>
<keyword evidence="2" id="KW-1185">Reference proteome</keyword>
<evidence type="ECO:0000313" key="1">
    <source>
        <dbReference type="EMBL" id="KAL1279817.1"/>
    </source>
</evidence>
<gene>
    <name evidence="1" type="ORF">QQF64_014417</name>
</gene>
<dbReference type="Proteomes" id="UP001558613">
    <property type="component" value="Unassembled WGS sequence"/>
</dbReference>
<name>A0ABR3NSJ2_9TELE</name>
<accession>A0ABR3NSJ2</accession>
<dbReference type="EMBL" id="JAYMGO010000002">
    <property type="protein sequence ID" value="KAL1279817.1"/>
    <property type="molecule type" value="Genomic_DNA"/>
</dbReference>
<organism evidence="1 2">
    <name type="scientific">Cirrhinus molitorella</name>
    <name type="common">mud carp</name>
    <dbReference type="NCBI Taxonomy" id="172907"/>
    <lineage>
        <taxon>Eukaryota</taxon>
        <taxon>Metazoa</taxon>
        <taxon>Chordata</taxon>
        <taxon>Craniata</taxon>
        <taxon>Vertebrata</taxon>
        <taxon>Euteleostomi</taxon>
        <taxon>Actinopterygii</taxon>
        <taxon>Neopterygii</taxon>
        <taxon>Teleostei</taxon>
        <taxon>Ostariophysi</taxon>
        <taxon>Cypriniformes</taxon>
        <taxon>Cyprinidae</taxon>
        <taxon>Labeoninae</taxon>
        <taxon>Labeonini</taxon>
        <taxon>Cirrhinus</taxon>
    </lineage>
</organism>
<protein>
    <submittedName>
        <fullName evidence="1">Uncharacterized protein</fullName>
    </submittedName>
</protein>